<evidence type="ECO:0000256" key="5">
    <source>
        <dbReference type="ARBA" id="ARBA00022840"/>
    </source>
</evidence>
<dbReference type="GO" id="GO:0005524">
    <property type="term" value="F:ATP binding"/>
    <property type="evidence" value="ECO:0007669"/>
    <property type="project" value="UniProtKB-UniRule"/>
</dbReference>
<evidence type="ECO:0000256" key="3">
    <source>
        <dbReference type="ARBA" id="ARBA00022801"/>
    </source>
</evidence>
<evidence type="ECO:0000313" key="16">
    <source>
        <dbReference type="Proteomes" id="UP000182703"/>
    </source>
</evidence>
<evidence type="ECO:0000256" key="1">
    <source>
        <dbReference type="ARBA" id="ARBA00009922"/>
    </source>
</evidence>
<sequence length="639" mass="72053">MTDTPLEAALAKLTDIQRQAVEWKDGALLVLAGPGSGKTQVLTCRIARLLDGARDKNFRVLALTFTNKAADEMKDRVTAFVPGLGERANIGTFHSFCGQVLRQHGVHLGISPDFAIYALDEDRRAILEDALRRAASAGEAVSSEDGRYLSLIDRMKERLIEPEDAEARLSRFDDRSRIALVYKLYEDELRRVNALDFNSLIFEAHRLMVSFPAIAARYRRSHPYWLIDEFQDTNDAQYRFVRAMAGDAFRNIFAVADDDQIIYQWNGASFRQIQRFRADYAAELIQLPTNYRCPPAIVDAANRLVAYNTNRTQAKKPLVAGKTDLRYPPEQHIQHRVFETDQEEAEGIAQEIAEKGNAQWGQIAVLARTRALLEKMRAALQQRGVPSTISQRRDDFLSAELRWLVASLKQVVRPLDKRNVTVLIEAFNRIAEIGVSVDQVIADAEATGRSYLATWLAAAGREIASSPKRRLLELIGKLMKEPSGARKVTEDILAEFERAATDTNGESDLTEDVAAWREISRDISKHLGRDIPLDQFLQELQLRSKEPSPTPGTVTLMTIHGAKGREFDLVYVIGLAEDVMPSYQSRQKGDASPEMEEERRNCFVAITRAKEALILSRAQSYRGWQKQPSRFLVEMGFAE</sequence>
<evidence type="ECO:0000256" key="12">
    <source>
        <dbReference type="PROSITE-ProRule" id="PRU00560"/>
    </source>
</evidence>
<keyword evidence="7" id="KW-0413">Isomerase</keyword>
<evidence type="ECO:0000256" key="10">
    <source>
        <dbReference type="ARBA" id="ARBA00034923"/>
    </source>
</evidence>
<dbReference type="InterPro" id="IPR027417">
    <property type="entry name" value="P-loop_NTPase"/>
</dbReference>
<keyword evidence="3 12" id="KW-0378">Hydrolase</keyword>
<evidence type="ECO:0000256" key="2">
    <source>
        <dbReference type="ARBA" id="ARBA00022741"/>
    </source>
</evidence>
<name>A0AAC9JN43_9HYPH</name>
<evidence type="ECO:0000259" key="13">
    <source>
        <dbReference type="PROSITE" id="PS51198"/>
    </source>
</evidence>
<keyword evidence="2 12" id="KW-0547">Nucleotide-binding</keyword>
<feature type="domain" description="UvrD-like helicase C-terminal" evidence="14">
    <location>
        <begin position="295"/>
        <end position="564"/>
    </location>
</feature>
<dbReference type="PROSITE" id="PS51198">
    <property type="entry name" value="UVRD_HELICASE_ATP_BIND"/>
    <property type="match status" value="1"/>
</dbReference>
<dbReference type="GO" id="GO:0043138">
    <property type="term" value="F:3'-5' DNA helicase activity"/>
    <property type="evidence" value="ECO:0007669"/>
    <property type="project" value="UniProtKB-EC"/>
</dbReference>
<dbReference type="InterPro" id="IPR013986">
    <property type="entry name" value="DExx_box_DNA_helicase_dom_sf"/>
</dbReference>
<feature type="domain" description="UvrD-like helicase ATP-binding" evidence="13">
    <location>
        <begin position="11"/>
        <end position="294"/>
    </location>
</feature>
<evidence type="ECO:0000256" key="11">
    <source>
        <dbReference type="ARBA" id="ARBA00048988"/>
    </source>
</evidence>
<comment type="similarity">
    <text evidence="1">Belongs to the helicase family. UvrD subfamily.</text>
</comment>
<reference evidence="15 16" key="1">
    <citation type="submission" date="2016-11" db="EMBL/GenBank/DDBJ databases">
        <title>Complete genome sequence of the aerobically denitrifying bacterium Chelatococcus daeguensis TAD1.</title>
        <authorList>
            <person name="Yang Y."/>
            <person name="Huang S."/>
            <person name="Lin E."/>
        </authorList>
    </citation>
    <scope>NUCLEOTIDE SEQUENCE [LARGE SCALE GENOMIC DNA]</scope>
    <source>
        <strain evidence="15 16">TAD1</strain>
    </source>
</reference>
<dbReference type="InterPro" id="IPR014016">
    <property type="entry name" value="UvrD-like_ATP-bd"/>
</dbReference>
<dbReference type="GO" id="GO:0016787">
    <property type="term" value="F:hydrolase activity"/>
    <property type="evidence" value="ECO:0007669"/>
    <property type="project" value="UniProtKB-UniRule"/>
</dbReference>
<evidence type="ECO:0000256" key="7">
    <source>
        <dbReference type="ARBA" id="ARBA00023235"/>
    </source>
</evidence>
<evidence type="ECO:0000256" key="6">
    <source>
        <dbReference type="ARBA" id="ARBA00023125"/>
    </source>
</evidence>
<evidence type="ECO:0000256" key="9">
    <source>
        <dbReference type="ARBA" id="ARBA00034808"/>
    </source>
</evidence>
<dbReference type="GO" id="GO:0003677">
    <property type="term" value="F:DNA binding"/>
    <property type="evidence" value="ECO:0007669"/>
    <property type="project" value="UniProtKB-KW"/>
</dbReference>
<dbReference type="Pfam" id="PF00580">
    <property type="entry name" value="UvrD-helicase"/>
    <property type="match status" value="1"/>
</dbReference>
<evidence type="ECO:0000256" key="4">
    <source>
        <dbReference type="ARBA" id="ARBA00022806"/>
    </source>
</evidence>
<dbReference type="KEGG" id="cdq:BOQ54_03300"/>
<gene>
    <name evidence="15" type="ORF">BOQ54_03300</name>
</gene>
<dbReference type="EMBL" id="CP018095">
    <property type="protein sequence ID" value="APF36463.1"/>
    <property type="molecule type" value="Genomic_DNA"/>
</dbReference>
<evidence type="ECO:0000259" key="14">
    <source>
        <dbReference type="PROSITE" id="PS51217"/>
    </source>
</evidence>
<dbReference type="InterPro" id="IPR014017">
    <property type="entry name" value="DNA_helicase_UvrD-like_C"/>
</dbReference>
<dbReference type="InterPro" id="IPR000212">
    <property type="entry name" value="DNA_helicase_UvrD/REP"/>
</dbReference>
<feature type="binding site" evidence="12">
    <location>
        <begin position="32"/>
        <end position="39"/>
    </location>
    <ligand>
        <name>ATP</name>
        <dbReference type="ChEBI" id="CHEBI:30616"/>
    </ligand>
</feature>
<dbReference type="AlphaFoldDB" id="A0AAC9JN43"/>
<dbReference type="CDD" id="cd17932">
    <property type="entry name" value="DEXQc_UvrD"/>
    <property type="match status" value="1"/>
</dbReference>
<dbReference type="EC" id="5.6.2.4" evidence="9"/>
<dbReference type="SUPFAM" id="SSF52540">
    <property type="entry name" value="P-loop containing nucleoside triphosphate hydrolases"/>
    <property type="match status" value="1"/>
</dbReference>
<accession>A0AAC9JN43</accession>
<dbReference type="RefSeq" id="WP_071923271.1">
    <property type="nucleotide sequence ID" value="NZ_CP018095.1"/>
</dbReference>
<organism evidence="15 16">
    <name type="scientific">Chelatococcus daeguensis</name>
    <dbReference type="NCBI Taxonomy" id="444444"/>
    <lineage>
        <taxon>Bacteria</taxon>
        <taxon>Pseudomonadati</taxon>
        <taxon>Pseudomonadota</taxon>
        <taxon>Alphaproteobacteria</taxon>
        <taxon>Hyphomicrobiales</taxon>
        <taxon>Chelatococcaceae</taxon>
        <taxon>Chelatococcus</taxon>
    </lineage>
</organism>
<comment type="catalytic activity">
    <reaction evidence="11">
        <text>ATP + H2O = ADP + phosphate + H(+)</text>
        <dbReference type="Rhea" id="RHEA:13065"/>
        <dbReference type="ChEBI" id="CHEBI:15377"/>
        <dbReference type="ChEBI" id="CHEBI:15378"/>
        <dbReference type="ChEBI" id="CHEBI:30616"/>
        <dbReference type="ChEBI" id="CHEBI:43474"/>
        <dbReference type="ChEBI" id="CHEBI:456216"/>
        <dbReference type="EC" id="5.6.2.4"/>
    </reaction>
</comment>
<keyword evidence="4 12" id="KW-0347">Helicase</keyword>
<dbReference type="PANTHER" id="PTHR11070">
    <property type="entry name" value="UVRD / RECB / PCRA DNA HELICASE FAMILY MEMBER"/>
    <property type="match status" value="1"/>
</dbReference>
<dbReference type="Gene3D" id="3.40.50.300">
    <property type="entry name" value="P-loop containing nucleotide triphosphate hydrolases"/>
    <property type="match status" value="2"/>
</dbReference>
<protein>
    <recommendedName>
        <fullName evidence="9">DNA 3'-5' helicase</fullName>
        <ecNumber evidence="9">5.6.2.4</ecNumber>
    </recommendedName>
    <alternativeName>
        <fullName evidence="10">DNA 3'-5' helicase II</fullName>
    </alternativeName>
</protein>
<proteinExistence type="inferred from homology"/>
<dbReference type="GO" id="GO:0000725">
    <property type="term" value="P:recombinational repair"/>
    <property type="evidence" value="ECO:0007669"/>
    <property type="project" value="TreeGrafter"/>
</dbReference>
<evidence type="ECO:0000256" key="8">
    <source>
        <dbReference type="ARBA" id="ARBA00034617"/>
    </source>
</evidence>
<comment type="catalytic activity">
    <reaction evidence="8">
        <text>Couples ATP hydrolysis with the unwinding of duplex DNA by translocating in the 3'-5' direction.</text>
        <dbReference type="EC" id="5.6.2.4"/>
    </reaction>
</comment>
<keyword evidence="5 12" id="KW-0067">ATP-binding</keyword>
<dbReference type="Gene3D" id="1.10.486.10">
    <property type="entry name" value="PCRA, domain 4"/>
    <property type="match status" value="1"/>
</dbReference>
<dbReference type="Proteomes" id="UP000182703">
    <property type="component" value="Chromosome"/>
</dbReference>
<dbReference type="Pfam" id="PF13361">
    <property type="entry name" value="UvrD_C"/>
    <property type="match status" value="1"/>
</dbReference>
<evidence type="ECO:0000313" key="15">
    <source>
        <dbReference type="EMBL" id="APF36463.1"/>
    </source>
</evidence>
<dbReference type="PROSITE" id="PS51217">
    <property type="entry name" value="UVRD_HELICASE_CTER"/>
    <property type="match status" value="1"/>
</dbReference>
<dbReference type="PANTHER" id="PTHR11070:SF2">
    <property type="entry name" value="ATP-DEPENDENT DNA HELICASE SRS2"/>
    <property type="match status" value="1"/>
</dbReference>
<keyword evidence="16" id="KW-1185">Reference proteome</keyword>
<dbReference type="Gene3D" id="1.10.10.160">
    <property type="match status" value="1"/>
</dbReference>
<keyword evidence="6" id="KW-0238">DNA-binding</keyword>